<proteinExistence type="predicted"/>
<dbReference type="EMBL" id="AB372134">
    <property type="protein sequence ID" value="BAM75643.1"/>
    <property type="molecule type" value="Genomic_DNA"/>
</dbReference>
<sequence length="236" mass="27211">MRRNSVGRDLLGLRVDDHFDVRYEQADDLDQRLGIDGFDLIDGQFRLGRRGGLRRLWLLRHRHRLNDLRDRLDEAGAIRHQHLVGLRQGNTLAVRSQEGRDFLDDVLRLASLQRKQHADEFEFAALVQLVQRNARDHAFRIALPQVDEPEHALAADQSKTFRQQDAVEQVDGFRRCVLAGVGVVERAGWRRIEHQRQVRLLSEPLQNIDPLLVTKVEPELALGRLFGGSGRFRLGF</sequence>
<name>L8B140_9ZZZZ</name>
<protein>
    <submittedName>
        <fullName evidence="1">Uncharacterized protein</fullName>
    </submittedName>
</protein>
<dbReference type="AlphaFoldDB" id="L8B140"/>
<organism evidence="1">
    <name type="scientific">uncultured microorganism</name>
    <dbReference type="NCBI Taxonomy" id="358574"/>
    <lineage>
        <taxon>unclassified sequences</taxon>
        <taxon>environmental samples</taxon>
    </lineage>
</organism>
<accession>L8B140</accession>
<evidence type="ECO:0000313" key="1">
    <source>
        <dbReference type="EMBL" id="BAM75643.1"/>
    </source>
</evidence>
<reference evidence="1" key="1">
    <citation type="submission" date="2007-12" db="EMBL/GenBank/DDBJ databases">
        <title>Phylogenetic prediction and protein expressional analysis in the genetic information detected from deep-sea hydrothermal vent in Suiyo seamount.</title>
        <authorList>
            <person name="Sasaki M."/>
            <person name="Tsujimura M."/>
            <person name="Zhang Z."/>
            <person name="Akutsu J."/>
            <person name="Tajima H."/>
            <person name="Kawarabayasi Y."/>
        </authorList>
    </citation>
    <scope>NUCLEOTIDE SEQUENCE</scope>
</reference>